<dbReference type="Proteomes" id="UP001177023">
    <property type="component" value="Unassembled WGS sequence"/>
</dbReference>
<keyword evidence="2" id="KW-1185">Reference proteome</keyword>
<sequence>MPSVAGGGRYGCRSAIRGFDPYGDHGRFIHGSWGKWNQCLNGVLEHSATEALSSWTVKDSIIVLFTGSDAGKFAAAGRDYTKNKTHQKHDTSDFAAMPVPLMSPLAIFDATMELCEVQAQSTTQRPSTASV</sequence>
<evidence type="ECO:0000313" key="2">
    <source>
        <dbReference type="Proteomes" id="UP001177023"/>
    </source>
</evidence>
<dbReference type="EMBL" id="CATQJA010000638">
    <property type="protein sequence ID" value="CAJ0562231.1"/>
    <property type="molecule type" value="Genomic_DNA"/>
</dbReference>
<proteinExistence type="predicted"/>
<comment type="caution">
    <text evidence="1">The sequence shown here is derived from an EMBL/GenBank/DDBJ whole genome shotgun (WGS) entry which is preliminary data.</text>
</comment>
<dbReference type="AlphaFoldDB" id="A0AA36C6N5"/>
<feature type="non-terminal residue" evidence="1">
    <location>
        <position position="131"/>
    </location>
</feature>
<protein>
    <submittedName>
        <fullName evidence="1">Uncharacterized protein</fullName>
    </submittedName>
</protein>
<organism evidence="1 2">
    <name type="scientific">Mesorhabditis spiculigera</name>
    <dbReference type="NCBI Taxonomy" id="96644"/>
    <lineage>
        <taxon>Eukaryota</taxon>
        <taxon>Metazoa</taxon>
        <taxon>Ecdysozoa</taxon>
        <taxon>Nematoda</taxon>
        <taxon>Chromadorea</taxon>
        <taxon>Rhabditida</taxon>
        <taxon>Rhabditina</taxon>
        <taxon>Rhabditomorpha</taxon>
        <taxon>Rhabditoidea</taxon>
        <taxon>Rhabditidae</taxon>
        <taxon>Mesorhabditinae</taxon>
        <taxon>Mesorhabditis</taxon>
    </lineage>
</organism>
<evidence type="ECO:0000313" key="1">
    <source>
        <dbReference type="EMBL" id="CAJ0562231.1"/>
    </source>
</evidence>
<gene>
    <name evidence="1" type="ORF">MSPICULIGERA_LOCUS2064</name>
</gene>
<reference evidence="1" key="1">
    <citation type="submission" date="2023-06" db="EMBL/GenBank/DDBJ databases">
        <authorList>
            <person name="Delattre M."/>
        </authorList>
    </citation>
    <scope>NUCLEOTIDE SEQUENCE</scope>
    <source>
        <strain evidence="1">AF72</strain>
    </source>
</reference>
<name>A0AA36C6N5_9BILA</name>
<accession>A0AA36C6N5</accession>